<dbReference type="Gramene" id="RZC53520">
    <property type="protein sequence ID" value="RZC53520"/>
    <property type="gene ID" value="C5167_012384"/>
</dbReference>
<proteinExistence type="predicted"/>
<sequence>MGCRIWKPSQKFEWSQASVGVASASAVGDFGCPPVHARINKSLTKTGTFKTATGGFKTE</sequence>
<protein>
    <submittedName>
        <fullName evidence="1">Uncharacterized protein</fullName>
    </submittedName>
</protein>
<dbReference type="EMBL" id="CM010717">
    <property type="protein sequence ID" value="RZC53520.1"/>
    <property type="molecule type" value="Genomic_DNA"/>
</dbReference>
<evidence type="ECO:0000313" key="2">
    <source>
        <dbReference type="Proteomes" id="UP000316621"/>
    </source>
</evidence>
<name>A0A4Y7J0D8_PAPSO</name>
<gene>
    <name evidence="1" type="ORF">C5167_012384</name>
</gene>
<keyword evidence="2" id="KW-1185">Reference proteome</keyword>
<dbReference type="Proteomes" id="UP000316621">
    <property type="component" value="Chromosome 3"/>
</dbReference>
<organism evidence="1 2">
    <name type="scientific">Papaver somniferum</name>
    <name type="common">Opium poppy</name>
    <dbReference type="NCBI Taxonomy" id="3469"/>
    <lineage>
        <taxon>Eukaryota</taxon>
        <taxon>Viridiplantae</taxon>
        <taxon>Streptophyta</taxon>
        <taxon>Embryophyta</taxon>
        <taxon>Tracheophyta</taxon>
        <taxon>Spermatophyta</taxon>
        <taxon>Magnoliopsida</taxon>
        <taxon>Ranunculales</taxon>
        <taxon>Papaveraceae</taxon>
        <taxon>Papaveroideae</taxon>
        <taxon>Papaver</taxon>
    </lineage>
</organism>
<evidence type="ECO:0000313" key="1">
    <source>
        <dbReference type="EMBL" id="RZC53520.1"/>
    </source>
</evidence>
<accession>A0A4Y7J0D8</accession>
<reference evidence="1 2" key="1">
    <citation type="journal article" date="2018" name="Science">
        <title>The opium poppy genome and morphinan production.</title>
        <authorList>
            <person name="Guo L."/>
            <person name="Winzer T."/>
            <person name="Yang X."/>
            <person name="Li Y."/>
            <person name="Ning Z."/>
            <person name="He Z."/>
            <person name="Teodor R."/>
            <person name="Lu Y."/>
            <person name="Bowser T.A."/>
            <person name="Graham I.A."/>
            <person name="Ye K."/>
        </authorList>
    </citation>
    <scope>NUCLEOTIDE SEQUENCE [LARGE SCALE GENOMIC DNA]</scope>
    <source>
        <strain evidence="2">cv. HN1</strain>
        <tissue evidence="1">Leaves</tissue>
    </source>
</reference>
<dbReference type="AlphaFoldDB" id="A0A4Y7J0D8"/>